<dbReference type="CDD" id="cd16025">
    <property type="entry name" value="PAS_like"/>
    <property type="match status" value="1"/>
</dbReference>
<name>A0ABP9BVM1_9SPHI</name>
<sequence>MSDDMGYSDLGCYGGEIETPNLDSLAATGVRFTQFYNGARCCPSRASLMTGLYPHQAGIGHMTNPSENFTQHDYHVPGYRGEMNPQTHTLAEVLKTAGYTTLMTGKWHLGMERKEQWPLQRGFDHYYGILDGGANYFRPTYPRGITLENDTVNIEDPNYYTTDAFTDHAIQFIDQSKQQDSKRPFFLYLAYNAPHWPLQAPKEVIDKYRDRYHAGWGKLREERYQRMIQMGLVDDSWPLSKQDIFDWETLSKEKQDEMALRRAIYAAQVDRMDQNIGKLVTYLKKHNLYENTLIVFINDNGACAEGGDLGGGKKENLETKIGFFLSYGKGWANASNTPYREYKHWVHEGGISSPLIAHWPAKIPQKLHGTLIQQYGFLPDIMATFVDISGATYALQKDGKPIPAMAGKSLSSLLEGKNKPVHDQPIFWEHEGNKAVRLGNFKAVMKWQDGKGEQQHWELYNIQQDRTEQHDLAGEMPEQVETLAAAWQQWADSHQVLPWPQMLDSLHANEHRHKSF</sequence>
<keyword evidence="5" id="KW-1185">Reference proteome</keyword>
<gene>
    <name evidence="4" type="ORF">GCM10023231_31910</name>
</gene>
<dbReference type="PANTHER" id="PTHR42693:SF53">
    <property type="entry name" value="ENDO-4-O-SULFATASE"/>
    <property type="match status" value="1"/>
</dbReference>
<evidence type="ECO:0000313" key="4">
    <source>
        <dbReference type="EMBL" id="GAA4800750.1"/>
    </source>
</evidence>
<accession>A0ABP9BVM1</accession>
<evidence type="ECO:0000256" key="2">
    <source>
        <dbReference type="ARBA" id="ARBA00022801"/>
    </source>
</evidence>
<evidence type="ECO:0000256" key="1">
    <source>
        <dbReference type="ARBA" id="ARBA00008779"/>
    </source>
</evidence>
<dbReference type="InterPro" id="IPR050738">
    <property type="entry name" value="Sulfatase"/>
</dbReference>
<dbReference type="Pfam" id="PF00884">
    <property type="entry name" value="Sulfatase"/>
    <property type="match status" value="1"/>
</dbReference>
<protein>
    <submittedName>
        <fullName evidence="4">Arylsulfatase</fullName>
    </submittedName>
</protein>
<dbReference type="PANTHER" id="PTHR42693">
    <property type="entry name" value="ARYLSULFATASE FAMILY MEMBER"/>
    <property type="match status" value="1"/>
</dbReference>
<dbReference type="SUPFAM" id="SSF53649">
    <property type="entry name" value="Alkaline phosphatase-like"/>
    <property type="match status" value="1"/>
</dbReference>
<evidence type="ECO:0000313" key="5">
    <source>
        <dbReference type="Proteomes" id="UP001501411"/>
    </source>
</evidence>
<evidence type="ECO:0000259" key="3">
    <source>
        <dbReference type="Pfam" id="PF00884"/>
    </source>
</evidence>
<dbReference type="InterPro" id="IPR000917">
    <property type="entry name" value="Sulfatase_N"/>
</dbReference>
<organism evidence="4 5">
    <name type="scientific">Olivibacter ginsenosidimutans</name>
    <dbReference type="NCBI Taxonomy" id="1176537"/>
    <lineage>
        <taxon>Bacteria</taxon>
        <taxon>Pseudomonadati</taxon>
        <taxon>Bacteroidota</taxon>
        <taxon>Sphingobacteriia</taxon>
        <taxon>Sphingobacteriales</taxon>
        <taxon>Sphingobacteriaceae</taxon>
        <taxon>Olivibacter</taxon>
    </lineage>
</organism>
<feature type="domain" description="Sulfatase N-terminal" evidence="3">
    <location>
        <begin position="1"/>
        <end position="389"/>
    </location>
</feature>
<proteinExistence type="inferred from homology"/>
<dbReference type="Gene3D" id="3.40.720.10">
    <property type="entry name" value="Alkaline Phosphatase, subunit A"/>
    <property type="match status" value="1"/>
</dbReference>
<dbReference type="Gene3D" id="3.30.1120.10">
    <property type="match status" value="1"/>
</dbReference>
<reference evidence="5" key="1">
    <citation type="journal article" date="2019" name="Int. J. Syst. Evol. Microbiol.">
        <title>The Global Catalogue of Microorganisms (GCM) 10K type strain sequencing project: providing services to taxonomists for standard genome sequencing and annotation.</title>
        <authorList>
            <consortium name="The Broad Institute Genomics Platform"/>
            <consortium name="The Broad Institute Genome Sequencing Center for Infectious Disease"/>
            <person name="Wu L."/>
            <person name="Ma J."/>
        </authorList>
    </citation>
    <scope>NUCLEOTIDE SEQUENCE [LARGE SCALE GENOMIC DNA]</scope>
    <source>
        <strain evidence="5">JCM 18200</strain>
    </source>
</reference>
<comment type="caution">
    <text evidence="4">The sequence shown here is derived from an EMBL/GenBank/DDBJ whole genome shotgun (WGS) entry which is preliminary data.</text>
</comment>
<keyword evidence="2" id="KW-0378">Hydrolase</keyword>
<comment type="similarity">
    <text evidence="1">Belongs to the sulfatase family.</text>
</comment>
<dbReference type="Proteomes" id="UP001501411">
    <property type="component" value="Unassembled WGS sequence"/>
</dbReference>
<dbReference type="InterPro" id="IPR017850">
    <property type="entry name" value="Alkaline_phosphatase_core_sf"/>
</dbReference>
<dbReference type="EMBL" id="BAABIQ010000041">
    <property type="protein sequence ID" value="GAA4800750.1"/>
    <property type="molecule type" value="Genomic_DNA"/>
</dbReference>